<dbReference type="SUPFAM" id="SSF48452">
    <property type="entry name" value="TPR-like"/>
    <property type="match status" value="1"/>
</dbReference>
<name>A0A6M5Z2Y5_9BACT</name>
<feature type="compositionally biased region" description="Basic and acidic residues" evidence="1">
    <location>
        <begin position="258"/>
        <end position="271"/>
    </location>
</feature>
<keyword evidence="3" id="KW-1185">Reference proteome</keyword>
<evidence type="ECO:0000313" key="2">
    <source>
        <dbReference type="EMBL" id="QJW99873.1"/>
    </source>
</evidence>
<dbReference type="EMBL" id="CP053452">
    <property type="protein sequence ID" value="QJW99873.1"/>
    <property type="molecule type" value="Genomic_DNA"/>
</dbReference>
<dbReference type="AlphaFoldDB" id="A0A6M5Z2Y5"/>
<dbReference type="InterPro" id="IPR019734">
    <property type="entry name" value="TPR_rpt"/>
</dbReference>
<dbReference type="InterPro" id="IPR011990">
    <property type="entry name" value="TPR-like_helical_dom_sf"/>
</dbReference>
<reference evidence="3" key="1">
    <citation type="submission" date="2020-05" db="EMBL/GenBank/DDBJ databases">
        <title>Frigoriglobus tundricola gen. nov., sp. nov., a psychrotolerant cellulolytic planctomycete of the family Gemmataceae with two divergent copies of 16S rRNA gene.</title>
        <authorList>
            <person name="Kulichevskaya I.S."/>
            <person name="Ivanova A.A."/>
            <person name="Naumoff D.G."/>
            <person name="Beletsky A.V."/>
            <person name="Rijpstra W.I.C."/>
            <person name="Sinninghe Damste J.S."/>
            <person name="Mardanov A.V."/>
            <person name="Ravin N.V."/>
            <person name="Dedysh S.N."/>
        </authorList>
    </citation>
    <scope>NUCLEOTIDE SEQUENCE [LARGE SCALE GENOMIC DNA]</scope>
    <source>
        <strain evidence="3">PL17</strain>
    </source>
</reference>
<dbReference type="Gene3D" id="1.25.40.10">
    <property type="entry name" value="Tetratricopeptide repeat domain"/>
    <property type="match status" value="1"/>
</dbReference>
<protein>
    <recommendedName>
        <fullName evidence="4">Tetratricopeptide repeat protein</fullName>
    </recommendedName>
</protein>
<dbReference type="SMART" id="SM00028">
    <property type="entry name" value="TPR"/>
    <property type="match status" value="4"/>
</dbReference>
<feature type="region of interest" description="Disordered" evidence="1">
    <location>
        <begin position="244"/>
        <end position="271"/>
    </location>
</feature>
<dbReference type="Proteomes" id="UP000503447">
    <property type="component" value="Chromosome"/>
</dbReference>
<evidence type="ECO:0008006" key="4">
    <source>
        <dbReference type="Google" id="ProtNLM"/>
    </source>
</evidence>
<dbReference type="KEGG" id="ftj:FTUN_7496"/>
<organism evidence="2 3">
    <name type="scientific">Frigoriglobus tundricola</name>
    <dbReference type="NCBI Taxonomy" id="2774151"/>
    <lineage>
        <taxon>Bacteria</taxon>
        <taxon>Pseudomonadati</taxon>
        <taxon>Planctomycetota</taxon>
        <taxon>Planctomycetia</taxon>
        <taxon>Gemmatales</taxon>
        <taxon>Gemmataceae</taxon>
        <taxon>Frigoriglobus</taxon>
    </lineage>
</organism>
<proteinExistence type="predicted"/>
<sequence length="271" mass="29673">MRPPPGTAPRSPRLVEQGTEQFDAKQYADATRTFLAASQKAPSDAAVRGLLQKAQNARRTEIRDEYEKAMGAGRLAAGAGNHDAAVRWFTSAETLVPGDEAAAAEKLAADFEGHVRRGRDARAANRPAEAVTEFEIAARLMPRDEAVKALLAAARQALTDADRERYKQALAEAKTAMLARRYRDAVKVAQQAEGIVADHAEATQLRRDAERVIAEYDQWVSKAKMAIQRKRFDEAVAAADEAARLMPGEAEPPLLRSEATRKKMDQAGKRK</sequence>
<evidence type="ECO:0000256" key="1">
    <source>
        <dbReference type="SAM" id="MobiDB-lite"/>
    </source>
</evidence>
<gene>
    <name evidence="2" type="ORF">FTUN_7496</name>
</gene>
<feature type="region of interest" description="Disordered" evidence="1">
    <location>
        <begin position="1"/>
        <end position="20"/>
    </location>
</feature>
<accession>A0A6M5Z2Y5</accession>
<evidence type="ECO:0000313" key="3">
    <source>
        <dbReference type="Proteomes" id="UP000503447"/>
    </source>
</evidence>
<dbReference type="RefSeq" id="WP_171474759.1">
    <property type="nucleotide sequence ID" value="NZ_CP053452.2"/>
</dbReference>